<accession>A0A8J2STE6</accession>
<evidence type="ECO:0000313" key="5">
    <source>
        <dbReference type="Proteomes" id="UP000789595"/>
    </source>
</evidence>
<comment type="caution">
    <text evidence="4">The sequence shown here is derived from an EMBL/GenBank/DDBJ whole genome shotgun (WGS) entry which is preliminary data.</text>
</comment>
<dbReference type="AlphaFoldDB" id="A0A8J2STE6"/>
<dbReference type="GO" id="GO:0006376">
    <property type="term" value="P:mRNA splice site recognition"/>
    <property type="evidence" value="ECO:0007669"/>
    <property type="project" value="InterPro"/>
</dbReference>
<sequence length="393" mass="43545">MARPPPPNPKAAQRALLDELMGAERDVDLSVRGRKKFWEADVCKFYLAGLSPYKVLRGARGYAAQGYDVWLRHAYAHGLGERPEHIDLDAYKLDGALKAQYDALPAAEKAKYGYDRMLRDCLASLVKQCDRRAAQTATRLRGDGAAGADATACAAALAKLEDLDAKIKNKSDEAERLGEGGDVEESMRALGEADALRARRAEVEKSVATPPSGRDVVVCAATGAVIEAAAANDAAWMASHFESADYQGWKQLREKLRALDAQRDGAGPPRHAPGYAPGRGGASAERDRLRFAARAVQPPPRRRRSRSRSPARRRPPPRRASGYDRCRSRDRRGAYRPSRSRSRERDRLRGRGYDRPARDRDRDRAARPAYRYAAPRELEPGEEPCNEYTRPVA</sequence>
<name>A0A8J2STE6_9STRA</name>
<dbReference type="Proteomes" id="UP000789595">
    <property type="component" value="Unassembled WGS sequence"/>
</dbReference>
<dbReference type="Pfam" id="PF03194">
    <property type="entry name" value="LUC7"/>
    <property type="match status" value="2"/>
</dbReference>
<protein>
    <submittedName>
        <fullName evidence="4">Uncharacterized protein</fullName>
    </submittedName>
</protein>
<organism evidence="4 5">
    <name type="scientific">Pelagomonas calceolata</name>
    <dbReference type="NCBI Taxonomy" id="35677"/>
    <lineage>
        <taxon>Eukaryota</taxon>
        <taxon>Sar</taxon>
        <taxon>Stramenopiles</taxon>
        <taxon>Ochrophyta</taxon>
        <taxon>Pelagophyceae</taxon>
        <taxon>Pelagomonadales</taxon>
        <taxon>Pelagomonadaceae</taxon>
        <taxon>Pelagomonas</taxon>
    </lineage>
</organism>
<feature type="compositionally biased region" description="Basic and acidic residues" evidence="3">
    <location>
        <begin position="341"/>
        <end position="366"/>
    </location>
</feature>
<feature type="region of interest" description="Disordered" evidence="3">
    <location>
        <begin position="261"/>
        <end position="393"/>
    </location>
</feature>
<keyword evidence="2" id="KW-0175">Coiled coil</keyword>
<feature type="coiled-coil region" evidence="2">
    <location>
        <begin position="153"/>
        <end position="180"/>
    </location>
</feature>
<evidence type="ECO:0000256" key="1">
    <source>
        <dbReference type="ARBA" id="ARBA00005655"/>
    </source>
</evidence>
<comment type="similarity">
    <text evidence="1">Belongs to the Luc7 family.</text>
</comment>
<evidence type="ECO:0000256" key="2">
    <source>
        <dbReference type="SAM" id="Coils"/>
    </source>
</evidence>
<reference evidence="4" key="1">
    <citation type="submission" date="2021-11" db="EMBL/GenBank/DDBJ databases">
        <authorList>
            <consortium name="Genoscope - CEA"/>
            <person name="William W."/>
        </authorList>
    </citation>
    <scope>NUCLEOTIDE SEQUENCE</scope>
</reference>
<dbReference type="PANTHER" id="PTHR12375">
    <property type="entry name" value="RNA-BINDING PROTEIN LUC7-RELATED"/>
    <property type="match status" value="1"/>
</dbReference>
<gene>
    <name evidence="4" type="ORF">PECAL_3P27770</name>
</gene>
<dbReference type="EMBL" id="CAKKNE010000003">
    <property type="protein sequence ID" value="CAH0372749.1"/>
    <property type="molecule type" value="Genomic_DNA"/>
</dbReference>
<dbReference type="InterPro" id="IPR004882">
    <property type="entry name" value="Luc7-rel"/>
</dbReference>
<dbReference type="GO" id="GO:0003729">
    <property type="term" value="F:mRNA binding"/>
    <property type="evidence" value="ECO:0007669"/>
    <property type="project" value="InterPro"/>
</dbReference>
<evidence type="ECO:0000256" key="3">
    <source>
        <dbReference type="SAM" id="MobiDB-lite"/>
    </source>
</evidence>
<feature type="compositionally biased region" description="Basic and acidic residues" evidence="3">
    <location>
        <begin position="321"/>
        <end position="333"/>
    </location>
</feature>
<feature type="compositionally biased region" description="Basic residues" evidence="3">
    <location>
        <begin position="300"/>
        <end position="317"/>
    </location>
</feature>
<evidence type="ECO:0000313" key="4">
    <source>
        <dbReference type="EMBL" id="CAH0372749.1"/>
    </source>
</evidence>
<dbReference type="GO" id="GO:0005685">
    <property type="term" value="C:U1 snRNP"/>
    <property type="evidence" value="ECO:0007669"/>
    <property type="project" value="InterPro"/>
</dbReference>
<dbReference type="OrthoDB" id="153872at2759"/>
<keyword evidence="5" id="KW-1185">Reference proteome</keyword>
<proteinExistence type="inferred from homology"/>